<dbReference type="InterPro" id="IPR046348">
    <property type="entry name" value="SIS_dom_sf"/>
</dbReference>
<dbReference type="GO" id="GO:0048029">
    <property type="term" value="F:monosaccharide binding"/>
    <property type="evidence" value="ECO:0007669"/>
    <property type="project" value="TreeGrafter"/>
</dbReference>
<dbReference type="GO" id="GO:0097367">
    <property type="term" value="F:carbohydrate derivative binding"/>
    <property type="evidence" value="ECO:0007669"/>
    <property type="project" value="InterPro"/>
</dbReference>
<dbReference type="GO" id="GO:0005829">
    <property type="term" value="C:cytosol"/>
    <property type="evidence" value="ECO:0007669"/>
    <property type="project" value="TreeGrafter"/>
</dbReference>
<dbReference type="PROSITE" id="PS00765">
    <property type="entry name" value="P_GLUCOSE_ISOMERASE_1"/>
    <property type="match status" value="1"/>
</dbReference>
<keyword evidence="4 8" id="KW-0963">Cytoplasm</keyword>
<dbReference type="PROSITE" id="PS00174">
    <property type="entry name" value="P_GLUCOSE_ISOMERASE_2"/>
    <property type="match status" value="1"/>
</dbReference>
<dbReference type="FunFam" id="3.40.50.10490:FF:000018">
    <property type="entry name" value="Glucose-6-phosphate isomerase"/>
    <property type="match status" value="1"/>
</dbReference>
<evidence type="ECO:0000256" key="9">
    <source>
        <dbReference type="RuleBase" id="RU000612"/>
    </source>
</evidence>
<dbReference type="EMBL" id="AMXF01000151">
    <property type="protein sequence ID" value="ENO95969.1"/>
    <property type="molecule type" value="Genomic_DNA"/>
</dbReference>
<dbReference type="PROSITE" id="PS51463">
    <property type="entry name" value="P_GLUCOSE_ISOMERASE_3"/>
    <property type="match status" value="1"/>
</dbReference>
<gene>
    <name evidence="8" type="primary">pgi</name>
    <name evidence="10" type="ORF">C667_16341</name>
</gene>
<dbReference type="Gene3D" id="3.40.50.10490">
    <property type="entry name" value="Glucose-6-phosphate isomerase like protein, domain 1"/>
    <property type="match status" value="2"/>
</dbReference>
<comment type="subcellular location">
    <subcellularLocation>
        <location evidence="8">Cytoplasm</location>
    </subcellularLocation>
</comment>
<dbReference type="UniPathway" id="UPA00109">
    <property type="reaction ID" value="UER00181"/>
</dbReference>
<protein>
    <recommendedName>
        <fullName evidence="8">Glucose-6-phosphate isomerase</fullName>
        <shortName evidence="8">GPI</shortName>
        <ecNumber evidence="8">5.3.1.9</ecNumber>
    </recommendedName>
    <alternativeName>
        <fullName evidence="8">Phosphoglucose isomerase</fullName>
        <shortName evidence="8">PGI</shortName>
    </alternativeName>
    <alternativeName>
        <fullName evidence="8">Phosphohexose isomerase</fullName>
        <shortName evidence="8">PHI</shortName>
    </alternativeName>
</protein>
<evidence type="ECO:0000256" key="1">
    <source>
        <dbReference type="ARBA" id="ARBA00004926"/>
    </source>
</evidence>
<comment type="pathway">
    <text evidence="1 8 9">Carbohydrate degradation; glycolysis; D-glyceraldehyde 3-phosphate and glycerone phosphate from D-glucose: step 2/4.</text>
</comment>
<feature type="active site" evidence="8">
    <location>
        <position position="383"/>
    </location>
</feature>
<feature type="active site" description="Proton donor" evidence="8">
    <location>
        <position position="352"/>
    </location>
</feature>
<dbReference type="HAMAP" id="MF_00473">
    <property type="entry name" value="G6P_isomerase"/>
    <property type="match status" value="1"/>
</dbReference>
<dbReference type="GO" id="GO:0006094">
    <property type="term" value="P:gluconeogenesis"/>
    <property type="evidence" value="ECO:0007669"/>
    <property type="project" value="UniProtKB-UniRule"/>
</dbReference>
<keyword evidence="6 8" id="KW-0413">Isomerase</keyword>
<evidence type="ECO:0000313" key="11">
    <source>
        <dbReference type="Proteomes" id="UP000013047"/>
    </source>
</evidence>
<dbReference type="InterPro" id="IPR035482">
    <property type="entry name" value="SIS_PGI_2"/>
</dbReference>
<evidence type="ECO:0000256" key="3">
    <source>
        <dbReference type="ARBA" id="ARBA00022432"/>
    </source>
</evidence>
<keyword evidence="3 8" id="KW-0312">Gluconeogenesis</keyword>
<dbReference type="OrthoDB" id="140919at2"/>
<evidence type="ECO:0000256" key="7">
    <source>
        <dbReference type="ARBA" id="ARBA00029321"/>
    </source>
</evidence>
<dbReference type="NCBIfam" id="NF001211">
    <property type="entry name" value="PRK00179.1"/>
    <property type="match status" value="1"/>
</dbReference>
<comment type="pathway">
    <text evidence="8">Carbohydrate biosynthesis; gluconeogenesis.</text>
</comment>
<dbReference type="Pfam" id="PF00342">
    <property type="entry name" value="PGI"/>
    <property type="match status" value="1"/>
</dbReference>
<keyword evidence="5 8" id="KW-0324">Glycolysis</keyword>
<name>N6ZV20_9RHOO</name>
<evidence type="ECO:0000256" key="8">
    <source>
        <dbReference type="HAMAP-Rule" id="MF_00473"/>
    </source>
</evidence>
<dbReference type="EC" id="5.3.1.9" evidence="8"/>
<dbReference type="GO" id="GO:0051156">
    <property type="term" value="P:glucose 6-phosphate metabolic process"/>
    <property type="evidence" value="ECO:0007669"/>
    <property type="project" value="TreeGrafter"/>
</dbReference>
<dbReference type="PRINTS" id="PR00662">
    <property type="entry name" value="G6PISOMERASE"/>
</dbReference>
<dbReference type="SUPFAM" id="SSF53697">
    <property type="entry name" value="SIS domain"/>
    <property type="match status" value="1"/>
</dbReference>
<sequence length="549" mass="59478">MPAPSSLAAWQSLEQRRLHPLPSLRERFVADPSRTARMQAGACGITLDYSKNLLDDDELALLLRLADEAGLAGRIQAMFGGERINTTEARAVLHVALRCPPGTRWQAGGSDVAAEVHAVRARMRAFSQQVRGGEWRGHGGERITDVVNIGIGGSDLGPAMVCEALADHADDGPRMHFVSNVDGVHIGDVTRRCDPRSTLFVVASKTFTTQETLANAHAARAWLVGALGDEAAVARHFVAVSTNAAAVRDFGIDTANMFGFWDWVGGRFSLWSAIGLPIALALGPDRFDELLAGAHSMDEHFRTAPPAANLPVLMALLGIWNVNFLGAASQLIAPYHQRLHRLPAYLQQLDMESNGKSVRHDGTPVDCRTSPILWGEQGINGQHAYFQLVHQGTQLVPVDFIGVLDPGRAHEGLHRIAFANLVAQAEALMRGKTAAEAEAEMRAAGLPDARIAALLPHRVFPGNRPSNVLLLDRLDPFTLGALIAAYEHRTFVQGVIWDVNSFDQWGVELGKQLAARVLAELDPHAPAPAADAHDASTRGLIERYRVHPR</sequence>
<dbReference type="GO" id="GO:0004347">
    <property type="term" value="F:glucose-6-phosphate isomerase activity"/>
    <property type="evidence" value="ECO:0007669"/>
    <property type="project" value="UniProtKB-UniRule"/>
</dbReference>
<reference evidence="10 11" key="1">
    <citation type="submission" date="2012-09" db="EMBL/GenBank/DDBJ databases">
        <title>Draft Genome Sequences of 6 Strains from Genus Thauera.</title>
        <authorList>
            <person name="Liu B."/>
            <person name="Shapleigh J.P."/>
            <person name="Frostegard A.H."/>
        </authorList>
    </citation>
    <scope>NUCLEOTIDE SEQUENCE [LARGE SCALE GENOMIC DNA]</scope>
    <source>
        <strain evidence="10 11">B4P</strain>
    </source>
</reference>
<dbReference type="PANTHER" id="PTHR11469">
    <property type="entry name" value="GLUCOSE-6-PHOSPHATE ISOMERASE"/>
    <property type="match status" value="1"/>
</dbReference>
<dbReference type="InterPro" id="IPR018189">
    <property type="entry name" value="Phosphoglucose_isomerase_CS"/>
</dbReference>
<dbReference type="Proteomes" id="UP000013047">
    <property type="component" value="Unassembled WGS sequence"/>
</dbReference>
<dbReference type="RefSeq" id="WP_004369458.1">
    <property type="nucleotide sequence ID" value="NZ_AMXF01000151.1"/>
</dbReference>
<dbReference type="CDD" id="cd05016">
    <property type="entry name" value="SIS_PGI_2"/>
    <property type="match status" value="1"/>
</dbReference>
<comment type="similarity">
    <text evidence="2 8 9">Belongs to the GPI family.</text>
</comment>
<evidence type="ECO:0000256" key="5">
    <source>
        <dbReference type="ARBA" id="ARBA00023152"/>
    </source>
</evidence>
<accession>N6ZV20</accession>
<comment type="catalytic activity">
    <reaction evidence="7 8 9">
        <text>alpha-D-glucose 6-phosphate = beta-D-fructose 6-phosphate</text>
        <dbReference type="Rhea" id="RHEA:11816"/>
        <dbReference type="ChEBI" id="CHEBI:57634"/>
        <dbReference type="ChEBI" id="CHEBI:58225"/>
        <dbReference type="EC" id="5.3.1.9"/>
    </reaction>
</comment>
<dbReference type="GO" id="GO:0006096">
    <property type="term" value="P:glycolytic process"/>
    <property type="evidence" value="ECO:0007669"/>
    <property type="project" value="UniProtKB-UniRule"/>
</dbReference>
<keyword evidence="11" id="KW-1185">Reference proteome</keyword>
<evidence type="ECO:0000256" key="2">
    <source>
        <dbReference type="ARBA" id="ARBA00006604"/>
    </source>
</evidence>
<feature type="active site" evidence="8">
    <location>
        <position position="511"/>
    </location>
</feature>
<evidence type="ECO:0000256" key="6">
    <source>
        <dbReference type="ARBA" id="ARBA00023235"/>
    </source>
</evidence>
<dbReference type="InterPro" id="IPR023096">
    <property type="entry name" value="G6P_Isomerase_C"/>
</dbReference>
<dbReference type="Gene3D" id="1.10.1390.10">
    <property type="match status" value="1"/>
</dbReference>
<comment type="function">
    <text evidence="8">Catalyzes the reversible isomerization of glucose-6-phosphate to fructose-6-phosphate.</text>
</comment>
<comment type="caution">
    <text evidence="10">The sequence shown here is derived from an EMBL/GenBank/DDBJ whole genome shotgun (WGS) entry which is preliminary data.</text>
</comment>
<dbReference type="InterPro" id="IPR035476">
    <property type="entry name" value="SIS_PGI_1"/>
</dbReference>
<proteinExistence type="inferred from homology"/>
<dbReference type="CDD" id="cd05015">
    <property type="entry name" value="SIS_PGI_1"/>
    <property type="match status" value="1"/>
</dbReference>
<dbReference type="PANTHER" id="PTHR11469:SF1">
    <property type="entry name" value="GLUCOSE-6-PHOSPHATE ISOMERASE"/>
    <property type="match status" value="1"/>
</dbReference>
<evidence type="ECO:0000256" key="4">
    <source>
        <dbReference type="ARBA" id="ARBA00022490"/>
    </source>
</evidence>
<organism evidence="10 11">
    <name type="scientific">Thauera phenylacetica B4P</name>
    <dbReference type="NCBI Taxonomy" id="1234382"/>
    <lineage>
        <taxon>Bacteria</taxon>
        <taxon>Pseudomonadati</taxon>
        <taxon>Pseudomonadota</taxon>
        <taxon>Betaproteobacteria</taxon>
        <taxon>Rhodocyclales</taxon>
        <taxon>Zoogloeaceae</taxon>
        <taxon>Thauera</taxon>
    </lineage>
</organism>
<dbReference type="AlphaFoldDB" id="N6ZV20"/>
<dbReference type="UniPathway" id="UPA00138"/>
<dbReference type="InterPro" id="IPR001672">
    <property type="entry name" value="G6P_Isomerase"/>
</dbReference>
<evidence type="ECO:0000313" key="10">
    <source>
        <dbReference type="EMBL" id="ENO95969.1"/>
    </source>
</evidence>